<dbReference type="InterPro" id="IPR050109">
    <property type="entry name" value="HTH-type_TetR-like_transc_reg"/>
</dbReference>
<dbReference type="PANTHER" id="PTHR30055">
    <property type="entry name" value="HTH-TYPE TRANSCRIPTIONAL REGULATOR RUTR"/>
    <property type="match status" value="1"/>
</dbReference>
<evidence type="ECO:0000256" key="1">
    <source>
        <dbReference type="ARBA" id="ARBA00023125"/>
    </source>
</evidence>
<evidence type="ECO:0000313" key="4">
    <source>
        <dbReference type="EMBL" id="RFA31812.1"/>
    </source>
</evidence>
<dbReference type="InterPro" id="IPR009057">
    <property type="entry name" value="Homeodomain-like_sf"/>
</dbReference>
<dbReference type="PANTHER" id="PTHR30055:SF226">
    <property type="entry name" value="HTH-TYPE TRANSCRIPTIONAL REGULATOR PKSA"/>
    <property type="match status" value="1"/>
</dbReference>
<dbReference type="SUPFAM" id="SSF46689">
    <property type="entry name" value="Homeodomain-like"/>
    <property type="match status" value="1"/>
</dbReference>
<dbReference type="GO" id="GO:0000976">
    <property type="term" value="F:transcription cis-regulatory region binding"/>
    <property type="evidence" value="ECO:0007669"/>
    <property type="project" value="TreeGrafter"/>
</dbReference>
<dbReference type="PROSITE" id="PS50977">
    <property type="entry name" value="HTH_TETR_2"/>
    <property type="match status" value="1"/>
</dbReference>
<dbReference type="Proteomes" id="UP000256763">
    <property type="component" value="Unassembled WGS sequence"/>
</dbReference>
<dbReference type="InterPro" id="IPR001647">
    <property type="entry name" value="HTH_TetR"/>
</dbReference>
<dbReference type="AlphaFoldDB" id="A0A3E0WFU0"/>
<dbReference type="EMBL" id="NFZW01000040">
    <property type="protein sequence ID" value="RFA31812.1"/>
    <property type="molecule type" value="Genomic_DNA"/>
</dbReference>
<dbReference type="Gene3D" id="1.10.357.10">
    <property type="entry name" value="Tetracycline Repressor, domain 2"/>
    <property type="match status" value="1"/>
</dbReference>
<dbReference type="OrthoDB" id="5293556at2"/>
<sequence length="213" mass="23847">MMAASIEQRKQPVQARSVARVERILDAAAGLIAEVGVEAAGTSGIAQRAKISLASLYRYFPNKAAVVRAVAERQLTKLDRYLEDFLVRFDLEDGVDRLLDRYAEFYRTEPGYAEIWSGMQVMPELAELDLSELRRNARRLADRAASRYPGIDRNELEGAVTMLTRACGAVLHLGMTMSETQAAAMLSEVKFMARTYIRERLLSARYEGQGAQH</sequence>
<dbReference type="InterPro" id="IPR041674">
    <property type="entry name" value="TetR_C_22"/>
</dbReference>
<comment type="caution">
    <text evidence="4">The sequence shown here is derived from an EMBL/GenBank/DDBJ whole genome shotgun (WGS) entry which is preliminary data.</text>
</comment>
<keyword evidence="1 2" id="KW-0238">DNA-binding</keyword>
<feature type="DNA-binding region" description="H-T-H motif" evidence="2">
    <location>
        <begin position="41"/>
        <end position="60"/>
    </location>
</feature>
<evidence type="ECO:0000259" key="3">
    <source>
        <dbReference type="PROSITE" id="PS50977"/>
    </source>
</evidence>
<accession>A0A3E0WFU0</accession>
<keyword evidence="5" id="KW-1185">Reference proteome</keyword>
<dbReference type="RefSeq" id="WP_116304071.1">
    <property type="nucleotide sequence ID" value="NZ_NFZV01000038.1"/>
</dbReference>
<dbReference type="Pfam" id="PF00440">
    <property type="entry name" value="TetR_N"/>
    <property type="match status" value="1"/>
</dbReference>
<feature type="domain" description="HTH tetR-type" evidence="3">
    <location>
        <begin position="18"/>
        <end position="78"/>
    </location>
</feature>
<dbReference type="Pfam" id="PF17928">
    <property type="entry name" value="TetR_C_22"/>
    <property type="match status" value="1"/>
</dbReference>
<proteinExistence type="predicted"/>
<name>A0A3E0WFU0_9GAMM</name>
<organism evidence="4 5">
    <name type="scientific">Alkalilimnicola ehrlichii</name>
    <dbReference type="NCBI Taxonomy" id="351052"/>
    <lineage>
        <taxon>Bacteria</taxon>
        <taxon>Pseudomonadati</taxon>
        <taxon>Pseudomonadota</taxon>
        <taxon>Gammaproteobacteria</taxon>
        <taxon>Chromatiales</taxon>
        <taxon>Ectothiorhodospiraceae</taxon>
        <taxon>Alkalilimnicola</taxon>
    </lineage>
</organism>
<gene>
    <name evidence="4" type="ORF">CAL65_21500</name>
</gene>
<evidence type="ECO:0000256" key="2">
    <source>
        <dbReference type="PROSITE-ProRule" id="PRU00335"/>
    </source>
</evidence>
<reference evidence="5" key="1">
    <citation type="submission" date="2017-05" db="EMBL/GenBank/DDBJ databases">
        <authorList>
            <person name="Sharma S."/>
            <person name="Sidhu C."/>
            <person name="Pinnaka A.K."/>
        </authorList>
    </citation>
    <scope>NUCLEOTIDE SEQUENCE [LARGE SCALE GENOMIC DNA]</scope>
    <source>
        <strain evidence="5">AK93</strain>
    </source>
</reference>
<protein>
    <submittedName>
        <fullName evidence="4">TetR family transcriptional regulator</fullName>
    </submittedName>
</protein>
<dbReference type="PRINTS" id="PR00455">
    <property type="entry name" value="HTHTETR"/>
</dbReference>
<evidence type="ECO:0000313" key="5">
    <source>
        <dbReference type="Proteomes" id="UP000256763"/>
    </source>
</evidence>
<dbReference type="GO" id="GO:0003700">
    <property type="term" value="F:DNA-binding transcription factor activity"/>
    <property type="evidence" value="ECO:0007669"/>
    <property type="project" value="TreeGrafter"/>
</dbReference>